<comment type="caution">
    <text evidence="2">The sequence shown here is derived from an EMBL/GenBank/DDBJ whole genome shotgun (WGS) entry which is preliminary data.</text>
</comment>
<dbReference type="EMBL" id="JAUHQC010000001">
    <property type="protein sequence ID" value="MDN4532061.1"/>
    <property type="molecule type" value="Genomic_DNA"/>
</dbReference>
<proteinExistence type="predicted"/>
<dbReference type="AlphaFoldDB" id="A0AAP8PPK1"/>
<reference evidence="2 3" key="1">
    <citation type="submission" date="2017-08" db="EMBL/GenBank/DDBJ databases">
        <title>Draft genome sequences of 64 type strains of genus Staph aureus.</title>
        <authorList>
            <person name="Cole K."/>
            <person name="Golubchik T."/>
            <person name="Russell J."/>
            <person name="Foster D."/>
            <person name="Llewelyn M."/>
            <person name="Wilson D."/>
            <person name="Crook D."/>
            <person name="Paul J."/>
        </authorList>
    </citation>
    <scope>NUCLEOTIDE SEQUENCE [LARGE SCALE GENOMIC DNA]</scope>
    <source>
        <strain evidence="2 3">NCTC 12101</strain>
    </source>
</reference>
<dbReference type="PANTHER" id="PTHR40051">
    <property type="entry name" value="IG HYPOTHETICAL 15966"/>
    <property type="match status" value="1"/>
</dbReference>
<sequence length="134" mass="16061">MIPERYKHETDYRKIPRQYLNPNIPKGRGMVKWQPFATLPEQFERLKQYVADQDKIERPVLSDDQLHELNLQLHQALHQNYPVQIEYYEEGWINDIDMYIIRIDTLNMVLEGKSCANGEKVCFSLFDVMRIHPL</sequence>
<reference evidence="1" key="2">
    <citation type="submission" date="2023-07" db="EMBL/GenBank/DDBJ databases">
        <title>Evaluation of the beneficial properties of pineapple isolates.</title>
        <authorList>
            <person name="Adefiranye O."/>
        </authorList>
    </citation>
    <scope>NUCLEOTIDE SEQUENCE</scope>
    <source>
        <strain evidence="1">PAPLE_T1</strain>
    </source>
</reference>
<dbReference type="EMBL" id="PPQW01000023">
    <property type="protein sequence ID" value="PNZ67784.1"/>
    <property type="molecule type" value="Genomic_DNA"/>
</dbReference>
<protein>
    <submittedName>
        <fullName evidence="2">YolD-like family protein</fullName>
    </submittedName>
</protein>
<dbReference type="Proteomes" id="UP000242470">
    <property type="component" value="Unassembled WGS sequence"/>
</dbReference>
<evidence type="ECO:0000313" key="1">
    <source>
        <dbReference type="EMBL" id="MDN4532061.1"/>
    </source>
</evidence>
<dbReference type="InterPro" id="IPR014962">
    <property type="entry name" value="YolD"/>
</dbReference>
<evidence type="ECO:0000313" key="2">
    <source>
        <dbReference type="EMBL" id="PNZ67784.1"/>
    </source>
</evidence>
<dbReference type="RefSeq" id="WP_059107766.1">
    <property type="nucleotide sequence ID" value="NZ_AP024589.1"/>
</dbReference>
<dbReference type="Pfam" id="PF08863">
    <property type="entry name" value="YolD"/>
    <property type="match status" value="1"/>
</dbReference>
<evidence type="ECO:0000313" key="3">
    <source>
        <dbReference type="Proteomes" id="UP000242470"/>
    </source>
</evidence>
<dbReference type="PANTHER" id="PTHR40051:SF1">
    <property type="entry name" value="YOLD-LIKE FAMILY PROTEIN"/>
    <property type="match status" value="1"/>
</dbReference>
<dbReference type="GeneID" id="64981773"/>
<dbReference type="Proteomes" id="UP001171687">
    <property type="component" value="Unassembled WGS sequence"/>
</dbReference>
<gene>
    <name evidence="2" type="ORF">CD158_05060</name>
    <name evidence="1" type="ORF">QYH67_00305</name>
</gene>
<accession>A0AAP8PPK1</accession>
<organism evidence="2 3">
    <name type="scientific">Staphylococcus auricularis</name>
    <dbReference type="NCBI Taxonomy" id="29379"/>
    <lineage>
        <taxon>Bacteria</taxon>
        <taxon>Bacillati</taxon>
        <taxon>Bacillota</taxon>
        <taxon>Bacilli</taxon>
        <taxon>Bacillales</taxon>
        <taxon>Staphylococcaceae</taxon>
        <taxon>Staphylococcus</taxon>
    </lineage>
</organism>
<name>A0AAP8PPK1_9STAP</name>